<name>A0A166DYD9_9AGAM</name>
<dbReference type="InterPro" id="IPR011009">
    <property type="entry name" value="Kinase-like_dom_sf"/>
</dbReference>
<protein>
    <recommendedName>
        <fullName evidence="1">Protein kinase domain-containing protein</fullName>
    </recommendedName>
</protein>
<dbReference type="EMBL" id="KV417607">
    <property type="protein sequence ID" value="KZP15201.1"/>
    <property type="molecule type" value="Genomic_DNA"/>
</dbReference>
<dbReference type="SUPFAM" id="SSF56112">
    <property type="entry name" value="Protein kinase-like (PK-like)"/>
    <property type="match status" value="1"/>
</dbReference>
<evidence type="ECO:0000313" key="3">
    <source>
        <dbReference type="Proteomes" id="UP000076532"/>
    </source>
</evidence>
<organism evidence="2 3">
    <name type="scientific">Athelia psychrophila</name>
    <dbReference type="NCBI Taxonomy" id="1759441"/>
    <lineage>
        <taxon>Eukaryota</taxon>
        <taxon>Fungi</taxon>
        <taxon>Dikarya</taxon>
        <taxon>Basidiomycota</taxon>
        <taxon>Agaricomycotina</taxon>
        <taxon>Agaricomycetes</taxon>
        <taxon>Agaricomycetidae</taxon>
        <taxon>Atheliales</taxon>
        <taxon>Atheliaceae</taxon>
        <taxon>Athelia</taxon>
    </lineage>
</organism>
<evidence type="ECO:0000313" key="2">
    <source>
        <dbReference type="EMBL" id="KZP15201.1"/>
    </source>
</evidence>
<dbReference type="InterPro" id="IPR000719">
    <property type="entry name" value="Prot_kinase_dom"/>
</dbReference>
<gene>
    <name evidence="2" type="ORF">FIBSPDRAFT_935303</name>
</gene>
<dbReference type="GO" id="GO:0005524">
    <property type="term" value="F:ATP binding"/>
    <property type="evidence" value="ECO:0007669"/>
    <property type="project" value="InterPro"/>
</dbReference>
<reference evidence="2 3" key="1">
    <citation type="journal article" date="2016" name="Mol. Biol. Evol.">
        <title>Comparative Genomics of Early-Diverging Mushroom-Forming Fungi Provides Insights into the Origins of Lignocellulose Decay Capabilities.</title>
        <authorList>
            <person name="Nagy L.G."/>
            <person name="Riley R."/>
            <person name="Tritt A."/>
            <person name="Adam C."/>
            <person name="Daum C."/>
            <person name="Floudas D."/>
            <person name="Sun H."/>
            <person name="Yadav J.S."/>
            <person name="Pangilinan J."/>
            <person name="Larsson K.H."/>
            <person name="Matsuura K."/>
            <person name="Barry K."/>
            <person name="Labutti K."/>
            <person name="Kuo R."/>
            <person name="Ohm R.A."/>
            <person name="Bhattacharya S.S."/>
            <person name="Shirouzu T."/>
            <person name="Yoshinaga Y."/>
            <person name="Martin F.M."/>
            <person name="Grigoriev I.V."/>
            <person name="Hibbett D.S."/>
        </authorList>
    </citation>
    <scope>NUCLEOTIDE SEQUENCE [LARGE SCALE GENOMIC DNA]</scope>
    <source>
        <strain evidence="2 3">CBS 109695</strain>
    </source>
</reference>
<dbReference type="AlphaFoldDB" id="A0A166DYD9"/>
<proteinExistence type="predicted"/>
<feature type="domain" description="Protein kinase" evidence="1">
    <location>
        <begin position="1"/>
        <end position="153"/>
    </location>
</feature>
<dbReference type="STRING" id="436010.A0A166DYD9"/>
<sequence>MNGKNTRKNNQSNDQSNDCSTEIRKAKIKGKHDSTHNMTGTVRGAMRYKAPELVPSNSDEKEVINFKPVLTSACDVWSLASVILQTLTGVVPYDNVSQDICVVWYVMRAFRPRRPQVEELTDEYWDYINTMWGQPGAPYSRPRAEEVYRSLLIFRDTA</sequence>
<evidence type="ECO:0000259" key="1">
    <source>
        <dbReference type="PROSITE" id="PS50011"/>
    </source>
</evidence>
<dbReference type="GO" id="GO:0004672">
    <property type="term" value="F:protein kinase activity"/>
    <property type="evidence" value="ECO:0007669"/>
    <property type="project" value="InterPro"/>
</dbReference>
<dbReference type="Gene3D" id="1.10.510.10">
    <property type="entry name" value="Transferase(Phosphotransferase) domain 1"/>
    <property type="match status" value="1"/>
</dbReference>
<dbReference type="Proteomes" id="UP000076532">
    <property type="component" value="Unassembled WGS sequence"/>
</dbReference>
<keyword evidence="3" id="KW-1185">Reference proteome</keyword>
<dbReference type="PROSITE" id="PS50011">
    <property type="entry name" value="PROTEIN_KINASE_DOM"/>
    <property type="match status" value="1"/>
</dbReference>
<accession>A0A166DYD9</accession>